<dbReference type="Proteomes" id="UP001165492">
    <property type="component" value="Unassembled WGS sequence"/>
</dbReference>
<feature type="non-terminal residue" evidence="1">
    <location>
        <position position="1"/>
    </location>
</feature>
<dbReference type="RefSeq" id="WP_229537170.1">
    <property type="nucleotide sequence ID" value="NZ_JAJHJB010000057.1"/>
</dbReference>
<name>A0ABS8HZ60_9FIRM</name>
<gene>
    <name evidence="1" type="ORF">LMF89_23515</name>
</gene>
<reference evidence="1" key="1">
    <citation type="submission" date="2021-11" db="EMBL/GenBank/DDBJ databases">
        <title>Description of a new species Pelosinus isolated from the bottom sediments of Lake Baikal.</title>
        <authorList>
            <person name="Zakharyuk A."/>
        </authorList>
    </citation>
    <scope>NUCLEOTIDE SEQUENCE</scope>
    <source>
        <strain evidence="1">Bkl1</strain>
    </source>
</reference>
<protein>
    <recommendedName>
        <fullName evidence="3">LysR substrate-binding domain-containing protein</fullName>
    </recommendedName>
</protein>
<proteinExistence type="predicted"/>
<organism evidence="1 2">
    <name type="scientific">Pelosinus baikalensis</name>
    <dbReference type="NCBI Taxonomy" id="2892015"/>
    <lineage>
        <taxon>Bacteria</taxon>
        <taxon>Bacillati</taxon>
        <taxon>Bacillota</taxon>
        <taxon>Negativicutes</taxon>
        <taxon>Selenomonadales</taxon>
        <taxon>Sporomusaceae</taxon>
        <taxon>Pelosinus</taxon>
    </lineage>
</organism>
<evidence type="ECO:0000313" key="1">
    <source>
        <dbReference type="EMBL" id="MCC5468310.1"/>
    </source>
</evidence>
<dbReference type="EMBL" id="JAJHJB010000057">
    <property type="protein sequence ID" value="MCC5468310.1"/>
    <property type="molecule type" value="Genomic_DNA"/>
</dbReference>
<keyword evidence="2" id="KW-1185">Reference proteome</keyword>
<evidence type="ECO:0008006" key="3">
    <source>
        <dbReference type="Google" id="ProtNLM"/>
    </source>
</evidence>
<evidence type="ECO:0000313" key="2">
    <source>
        <dbReference type="Proteomes" id="UP001165492"/>
    </source>
</evidence>
<accession>A0ABS8HZ60</accession>
<comment type="caution">
    <text evidence="1">The sequence shown here is derived from an EMBL/GenBank/DDBJ whole genome shotgun (WGS) entry which is preliminary data.</text>
</comment>
<sequence length="97" mass="10892">LLLFVLSHFTTPSHPFYYSISQISAIPLFLDKLSGVGAVPSSLLLKEDIIRIPVELINNNIPIGILQNSKKQYISATKKLFLQILKEELSLLNRTTL</sequence>